<dbReference type="PANTHER" id="PTHR42714:SF2">
    <property type="entry name" value="TRNA MODIFICATION GTPASE GTPBP3, MITOCHONDRIAL"/>
    <property type="match status" value="1"/>
</dbReference>
<sequence length="419" mass="40285">MVGHLADGRVGERVRGGWGWRCSGAQRRKSTLVNALARRPADCVGGGGHDAGCGGGAPRGGGVSVTVRDTAGVRRDGGEGVRGGGGASARASAARVRRPCGRRGGVCAGCGGGGGEGGDPDADAAWAALADVCGAPPGGGDTATADHAGDAAAVEGADAGRCDVDADADAEAAADAAYTALGGAPAPPVTLDTFRRGGRGGVRPPHVLLVANKADLLDGPAAAAAVVDAATRFAALSPAPAAAVAVSLTAGGGGRNGAPALPRGAPCGSLAGQPPAGGGGGGTSTRPPASTTNRVVGGRRGGVGGARAGDGPVAAVAACAKRRSLPRARHRRHVTAAVAALDAFLAGRSRRPTAASAAADDAVAAESVAADEADCAYGLPMDVAAEELRTASRAVAEITGAVPVEAVLDVVFREFCIGK</sequence>
<evidence type="ECO:0008006" key="4">
    <source>
        <dbReference type="Google" id="ProtNLM"/>
    </source>
</evidence>
<dbReference type="AlphaFoldDB" id="A0A1X6NS14"/>
<protein>
    <recommendedName>
        <fullName evidence="4">MnmE helical domain-containing protein</fullName>
    </recommendedName>
</protein>
<dbReference type="GO" id="GO:0002098">
    <property type="term" value="P:tRNA wobble uridine modification"/>
    <property type="evidence" value="ECO:0007669"/>
    <property type="project" value="TreeGrafter"/>
</dbReference>
<feature type="region of interest" description="Disordered" evidence="1">
    <location>
        <begin position="257"/>
        <end position="308"/>
    </location>
</feature>
<dbReference type="EMBL" id="KV919146">
    <property type="protein sequence ID" value="OSX71320.1"/>
    <property type="molecule type" value="Genomic_DNA"/>
</dbReference>
<dbReference type="SUPFAM" id="SSF116878">
    <property type="entry name" value="TrmE connector domain"/>
    <property type="match status" value="1"/>
</dbReference>
<dbReference type="OrthoDB" id="188276at2759"/>
<evidence type="ECO:0000313" key="2">
    <source>
        <dbReference type="EMBL" id="OSX71320.1"/>
    </source>
</evidence>
<dbReference type="Gene3D" id="1.20.120.430">
    <property type="entry name" value="tRNA modification GTPase MnmE domain 2"/>
    <property type="match status" value="1"/>
</dbReference>
<evidence type="ECO:0000313" key="3">
    <source>
        <dbReference type="Proteomes" id="UP000218209"/>
    </source>
</evidence>
<dbReference type="GO" id="GO:0030488">
    <property type="term" value="P:tRNA methylation"/>
    <property type="evidence" value="ECO:0007669"/>
    <property type="project" value="TreeGrafter"/>
</dbReference>
<evidence type="ECO:0000256" key="1">
    <source>
        <dbReference type="SAM" id="MobiDB-lite"/>
    </source>
</evidence>
<feature type="compositionally biased region" description="Low complexity" evidence="1">
    <location>
        <begin position="284"/>
        <end position="296"/>
    </location>
</feature>
<accession>A0A1X6NS14</accession>
<dbReference type="InterPro" id="IPR027368">
    <property type="entry name" value="MnmE_dom2"/>
</dbReference>
<reference evidence="2 3" key="1">
    <citation type="submission" date="2017-03" db="EMBL/GenBank/DDBJ databases">
        <title>WGS assembly of Porphyra umbilicalis.</title>
        <authorList>
            <person name="Brawley S.H."/>
            <person name="Blouin N.A."/>
            <person name="Ficko-Blean E."/>
            <person name="Wheeler G.L."/>
            <person name="Lohr M."/>
            <person name="Goodson H.V."/>
            <person name="Jenkins J.W."/>
            <person name="Blaby-Haas C.E."/>
            <person name="Helliwell K.E."/>
            <person name="Chan C."/>
            <person name="Marriage T."/>
            <person name="Bhattacharya D."/>
            <person name="Klein A.S."/>
            <person name="Badis Y."/>
            <person name="Brodie J."/>
            <person name="Cao Y."/>
            <person name="Collen J."/>
            <person name="Dittami S.M."/>
            <person name="Gachon C.M."/>
            <person name="Green B.R."/>
            <person name="Karpowicz S."/>
            <person name="Kim J.W."/>
            <person name="Kudahl U."/>
            <person name="Lin S."/>
            <person name="Michel G."/>
            <person name="Mittag M."/>
            <person name="Olson B.J."/>
            <person name="Pangilinan J."/>
            <person name="Peng Y."/>
            <person name="Qiu H."/>
            <person name="Shu S."/>
            <person name="Singer J.T."/>
            <person name="Smith A.G."/>
            <person name="Sprecher B.N."/>
            <person name="Wagner V."/>
            <person name="Wang W."/>
            <person name="Wang Z.-Y."/>
            <person name="Yan J."/>
            <person name="Yarish C."/>
            <person name="Zoeuner-Riek S."/>
            <person name="Zhuang Y."/>
            <person name="Zou Y."/>
            <person name="Lindquist E.A."/>
            <person name="Grimwood J."/>
            <person name="Barry K."/>
            <person name="Rokhsar D.S."/>
            <person name="Schmutz J."/>
            <person name="Stiller J.W."/>
            <person name="Grossman A.R."/>
            <person name="Prochnik S.E."/>
        </authorList>
    </citation>
    <scope>NUCLEOTIDE SEQUENCE [LARGE SCALE GENOMIC DNA]</scope>
    <source>
        <strain evidence="2">4086291</strain>
    </source>
</reference>
<keyword evidence="3" id="KW-1185">Reference proteome</keyword>
<organism evidence="2 3">
    <name type="scientific">Porphyra umbilicalis</name>
    <name type="common">Purple laver</name>
    <name type="synonym">Red alga</name>
    <dbReference type="NCBI Taxonomy" id="2786"/>
    <lineage>
        <taxon>Eukaryota</taxon>
        <taxon>Rhodophyta</taxon>
        <taxon>Bangiophyceae</taxon>
        <taxon>Bangiales</taxon>
        <taxon>Bangiaceae</taxon>
        <taxon>Porphyra</taxon>
    </lineage>
</organism>
<dbReference type="Proteomes" id="UP000218209">
    <property type="component" value="Unassembled WGS sequence"/>
</dbReference>
<dbReference type="PANTHER" id="PTHR42714">
    <property type="entry name" value="TRNA MODIFICATION GTPASE GTPBP3"/>
    <property type="match status" value="1"/>
</dbReference>
<gene>
    <name evidence="2" type="ORF">BU14_0556s0006</name>
</gene>
<name>A0A1X6NS14_PORUM</name>
<proteinExistence type="predicted"/>
<feature type="compositionally biased region" description="Gly residues" evidence="1">
    <location>
        <begin position="298"/>
        <end position="308"/>
    </location>
</feature>
<dbReference type="GO" id="GO:0005737">
    <property type="term" value="C:cytoplasm"/>
    <property type="evidence" value="ECO:0007669"/>
    <property type="project" value="TreeGrafter"/>
</dbReference>